<organism evidence="1 2">
    <name type="scientific">Sporolactobacillus kofuensis</name>
    <dbReference type="NCBI Taxonomy" id="269672"/>
    <lineage>
        <taxon>Bacteria</taxon>
        <taxon>Bacillati</taxon>
        <taxon>Bacillota</taxon>
        <taxon>Bacilli</taxon>
        <taxon>Bacillales</taxon>
        <taxon>Sporolactobacillaceae</taxon>
        <taxon>Sporolactobacillus</taxon>
    </lineage>
</organism>
<keyword evidence="2" id="KW-1185">Reference proteome</keyword>
<sequence length="251" mass="27500">MKPLFGSISQTIGKTIARNSPKYSKIVEPFGDKGTFALFVEKKPANSHVVNVVDPVLFNAFLFAQSYSGSDFSALKKMDWVGSQEAFDAAMSISDTETGVQGFYRFIYLKKFGMKMLGADQPTFDIFSTGVDVKNSLFSLPMMKALLKKVTFTNDDPLSMIPSDGFMILVPPPDQIDTVKSRLKGLSGSFFFAGKAADGDAVISDAEALPDLNVHAQKVASIMMNTYSFITNYDSRLEPIDPEVLKSGMNM</sequence>
<dbReference type="Proteomes" id="UP001596267">
    <property type="component" value="Unassembled WGS sequence"/>
</dbReference>
<reference evidence="2" key="1">
    <citation type="journal article" date="2019" name="Int. J. Syst. Evol. Microbiol.">
        <title>The Global Catalogue of Microorganisms (GCM) 10K type strain sequencing project: providing services to taxonomists for standard genome sequencing and annotation.</title>
        <authorList>
            <consortium name="The Broad Institute Genomics Platform"/>
            <consortium name="The Broad Institute Genome Sequencing Center for Infectious Disease"/>
            <person name="Wu L."/>
            <person name="Ma J."/>
        </authorList>
    </citation>
    <scope>NUCLEOTIDE SEQUENCE [LARGE SCALE GENOMIC DNA]</scope>
    <source>
        <strain evidence="2">CCUG 42001</strain>
    </source>
</reference>
<proteinExistence type="predicted"/>
<gene>
    <name evidence="1" type="ORF">ACFP7A_00835</name>
</gene>
<protein>
    <submittedName>
        <fullName evidence="1">Uncharacterized protein</fullName>
    </submittedName>
</protein>
<dbReference type="SUPFAM" id="SSF53335">
    <property type="entry name" value="S-adenosyl-L-methionine-dependent methyltransferases"/>
    <property type="match status" value="1"/>
</dbReference>
<accession>A0ABW1W9D9</accession>
<dbReference type="InterPro" id="IPR029063">
    <property type="entry name" value="SAM-dependent_MTases_sf"/>
</dbReference>
<name>A0ABW1W9D9_9BACL</name>
<dbReference type="EMBL" id="JBHSTQ010000001">
    <property type="protein sequence ID" value="MFC6385132.1"/>
    <property type="molecule type" value="Genomic_DNA"/>
</dbReference>
<evidence type="ECO:0000313" key="1">
    <source>
        <dbReference type="EMBL" id="MFC6385132.1"/>
    </source>
</evidence>
<evidence type="ECO:0000313" key="2">
    <source>
        <dbReference type="Proteomes" id="UP001596267"/>
    </source>
</evidence>
<dbReference type="RefSeq" id="WP_253053713.1">
    <property type="nucleotide sequence ID" value="NZ_JAMXWN010000005.1"/>
</dbReference>
<comment type="caution">
    <text evidence="1">The sequence shown here is derived from an EMBL/GenBank/DDBJ whole genome shotgun (WGS) entry which is preliminary data.</text>
</comment>